<reference evidence="7 9" key="1">
    <citation type="submission" date="2015-05" db="EMBL/GenBank/DDBJ databases">
        <title>Whole genome sequence and identification of bacterial endophytes from Costus igneus.</title>
        <authorList>
            <person name="Lee Y.P."/>
            <person name="Gan H.M."/>
            <person name="Eng W."/>
            <person name="Wheatley M.S."/>
            <person name="Caraballo A."/>
            <person name="Polter S."/>
            <person name="Savka M.A."/>
            <person name="Hudson A.O."/>
        </authorList>
    </citation>
    <scope>NUCLEOTIDE SEQUENCE [LARGE SCALE GENOMIC DNA]</scope>
    <source>
        <strain evidence="7 9">RIT379</strain>
    </source>
</reference>
<dbReference type="OrthoDB" id="51846at2"/>
<dbReference type="InterPro" id="IPR047653">
    <property type="entry name" value="Tn3-like_transpos"/>
</dbReference>
<dbReference type="AlphaFoldDB" id="A0A0J1IHV8"/>
<evidence type="ECO:0000313" key="8">
    <source>
        <dbReference type="EMBL" id="MBR8669593.1"/>
    </source>
</evidence>
<accession>A0A0J1IHV8</accession>
<comment type="caution">
    <text evidence="7">The sequence shown here is derived from an EMBL/GenBank/DDBJ whole genome shotgun (WGS) entry which is preliminary data.</text>
</comment>
<comment type="similarity">
    <text evidence="1">Belongs to the transposase 7 family.</text>
</comment>
<protein>
    <submittedName>
        <fullName evidence="7 8">Transposase</fullName>
    </submittedName>
</protein>
<evidence type="ECO:0000259" key="6">
    <source>
        <dbReference type="Pfam" id="PF13700"/>
    </source>
</evidence>
<dbReference type="GO" id="GO:0003677">
    <property type="term" value="F:DNA binding"/>
    <property type="evidence" value="ECO:0007669"/>
    <property type="project" value="UniProtKB-KW"/>
</dbReference>
<evidence type="ECO:0000259" key="5">
    <source>
        <dbReference type="Pfam" id="PF01526"/>
    </source>
</evidence>
<evidence type="ECO:0000313" key="9">
    <source>
        <dbReference type="Proteomes" id="UP000036045"/>
    </source>
</evidence>
<evidence type="ECO:0000256" key="2">
    <source>
        <dbReference type="ARBA" id="ARBA00022578"/>
    </source>
</evidence>
<dbReference type="GO" id="GO:0006313">
    <property type="term" value="P:DNA transposition"/>
    <property type="evidence" value="ECO:0007669"/>
    <property type="project" value="InterPro"/>
</dbReference>
<organism evidence="7 9">
    <name type="scientific">Niallia circulans</name>
    <name type="common">Bacillus circulans</name>
    <dbReference type="NCBI Taxonomy" id="1397"/>
    <lineage>
        <taxon>Bacteria</taxon>
        <taxon>Bacillati</taxon>
        <taxon>Bacillota</taxon>
        <taxon>Bacilli</taxon>
        <taxon>Bacillales</taxon>
        <taxon>Bacillaceae</taxon>
        <taxon>Niallia</taxon>
    </lineage>
</organism>
<dbReference type="GO" id="GO:0004803">
    <property type="term" value="F:transposase activity"/>
    <property type="evidence" value="ECO:0007669"/>
    <property type="project" value="InterPro"/>
</dbReference>
<evidence type="ECO:0000256" key="4">
    <source>
        <dbReference type="ARBA" id="ARBA00023172"/>
    </source>
</evidence>
<name>A0A0J1IHV8_NIACI</name>
<evidence type="ECO:0000256" key="3">
    <source>
        <dbReference type="ARBA" id="ARBA00023125"/>
    </source>
</evidence>
<sequence length="981" mass="114301">MKQNWDLEELIEHFTVIPEEMRLLGNRYGGTRLGFAVLLKFFQYQGRFPKGKQEISKDVIQYIAKQVDVPADLFQAYDWDGRSIKYHRAQIRDYMGFRDSTLTDMEQVKSWLQANILPQELQIDRVRKHVLHHLRKQQIVPPAHDHLDRNIKSAIYQYEDRISQSIYSKLSDHSQSKLDTFIRTWSHTEQIEKDQTILSFRELVSDPGRIGLDSLFQEIEKLRTVRDIQLPPNLFYGVSPKMIRTYRQRAVSEDIRELRRHPDPIRYTLLAAFFWCRGREITDNLVELIIQIVHRIGARAERKVEKEFLRDFRKVSGKTNVLFRMAEKAVEQPDGIVRDVLFPVVGEDKLKDIVKEMKHTGPSYKQKVHTVMRSSYGTHYRRMVPALLDILEFQSNNDVHRPVIDAIDLLTQYKLTNQYTYNETDYIPIEGIVKPGWIDTVIDKETNRVNRMNYEICVLQALRDRLRCKEVWVVGADRYRNPEEDLPKDFEQNREKHYEALCKPLEVQTLINELKQSMNTALEKLNRSVKNNSKVRILSKGNGWISVSPLQAQAEPVNLNLVKAEVMKRWPMTNLLDILKEADLRVHLTDVFQTLGNREILDKETLQRRLILCLYGLGTNTGLKRIAAGEHGGSYKDLLYVRRKFIHKENLRQAISKVTNAILDARVTEVWGEGTTACASDSKKFGAWDQNLLTEWHIRYRGRGVMIYWHVEKNSTCIYSQLKSCSSSEVASMIEGLLRHCTNMEVEKNYVDTHGQSEVAFAFCHLLGFQLMPRFKAIHAQKLYRPDVGMQDSYPNLQPVLTRAINWSLIEQQYDQMIKYTTALRLGTAETEAILKRFTRNSGHPTYRALSELGKVLKTIFLCEYLSSEEVRREIHEGLNVVENWNSANSFIFYGKGGEIQTNRMEDQEVAVLALHLLQNCLVLINTLMIQEVLLEQNKSLLQKLTPEDFRALTPLIYAHVNPYGTFKLNMQERLPIERSS</sequence>
<evidence type="ECO:0000256" key="1">
    <source>
        <dbReference type="ARBA" id="ARBA00009402"/>
    </source>
</evidence>
<feature type="domain" description="DUF4158" evidence="6">
    <location>
        <begin position="6"/>
        <end position="153"/>
    </location>
</feature>
<feature type="domain" description="Tn3 transposase DDE" evidence="5">
    <location>
        <begin position="577"/>
        <end position="967"/>
    </location>
</feature>
<keyword evidence="9" id="KW-1185">Reference proteome</keyword>
<dbReference type="InterPro" id="IPR025296">
    <property type="entry name" value="DUF4158"/>
</dbReference>
<evidence type="ECO:0000313" key="7">
    <source>
        <dbReference type="EMBL" id="KLV25568.1"/>
    </source>
</evidence>
<dbReference type="EMBL" id="JAGTPX010000006">
    <property type="protein sequence ID" value="MBR8669593.1"/>
    <property type="molecule type" value="Genomic_DNA"/>
</dbReference>
<gene>
    <name evidence="7" type="ORF">ABW02_15500</name>
    <name evidence="8" type="ORF">KD144_08565</name>
</gene>
<dbReference type="EMBL" id="LDPH01000015">
    <property type="protein sequence ID" value="KLV25568.1"/>
    <property type="molecule type" value="Genomic_DNA"/>
</dbReference>
<keyword evidence="4" id="KW-0233">DNA recombination</keyword>
<dbReference type="NCBIfam" id="NF033527">
    <property type="entry name" value="transpos_Tn3"/>
    <property type="match status" value="1"/>
</dbReference>
<reference evidence="8" key="2">
    <citation type="submission" date="2021-04" db="EMBL/GenBank/DDBJ databases">
        <title>Genomic analysis of electroactive and textile dye degrading Bacillus circulans strain: DC10 isolated from constructed wetland-microbial fuel cells treating textile dye wastewaters.</title>
        <authorList>
            <person name="Patel D.U."/>
            <person name="Desai C.R."/>
        </authorList>
    </citation>
    <scope>NUCLEOTIDE SEQUENCE</scope>
    <source>
        <strain evidence="8">DC10</strain>
    </source>
</reference>
<keyword evidence="2" id="KW-0815">Transposition</keyword>
<proteinExistence type="inferred from homology"/>
<dbReference type="PATRIC" id="fig|1397.4.peg.1288"/>
<keyword evidence="3" id="KW-0238">DNA-binding</keyword>
<dbReference type="InterPro" id="IPR002513">
    <property type="entry name" value="Tn3_Tnp_DDE_dom"/>
</dbReference>
<dbReference type="Pfam" id="PF13700">
    <property type="entry name" value="DUF4158"/>
    <property type="match status" value="1"/>
</dbReference>
<dbReference type="RefSeq" id="WP_047943202.1">
    <property type="nucleotide sequence ID" value="NZ_JAPWCI010000067.1"/>
</dbReference>
<dbReference type="Proteomes" id="UP000036045">
    <property type="component" value="Unassembled WGS sequence"/>
</dbReference>
<dbReference type="Pfam" id="PF01526">
    <property type="entry name" value="DDE_Tnp_Tn3"/>
    <property type="match status" value="1"/>
</dbReference>